<evidence type="ECO:0000313" key="1">
    <source>
        <dbReference type="EMBL" id="GAK49358.1"/>
    </source>
</evidence>
<organism evidence="1">
    <name type="scientific">Candidatus Moduliflexus flocculans</name>
    <dbReference type="NCBI Taxonomy" id="1499966"/>
    <lineage>
        <taxon>Bacteria</taxon>
        <taxon>Candidatus Moduliflexota</taxon>
        <taxon>Candidatus Moduliflexia</taxon>
        <taxon>Candidatus Moduliflexales</taxon>
        <taxon>Candidatus Moduliflexaceae</taxon>
    </lineage>
</organism>
<accession>A0A0S6VX32</accession>
<protein>
    <recommendedName>
        <fullName evidence="3">Type 4 fimbrial biogenesis protein PilX N-terminal domain-containing protein</fullName>
    </recommendedName>
</protein>
<dbReference type="HOGENOM" id="CLU_628006_0_0_0"/>
<gene>
    <name evidence="1" type="ORF">U14_00580</name>
</gene>
<sequence length="412" mass="45852">MVVVLSAIIYLTITLLLLLVAVETQVSYSEQRSMQAFFGAESFLALGIADVRALNGEWQNSSPELITFGDELTIFYTTVLQTNSLDDSKNSLYCGWHEGNAFVSGPNGMTKRRIREDVSVKPFTLFAAEKLVLQSGVKIVGHSDNIKSNVHGNVRVKLDPRVSIEGNVTSSMEIECSNGITCPENDIKGKIQRDCALTFPQISEKVYFPEYMYQGKIYKAEALGTPERILLSPKDDVDPPVQEIHQYRKRPMPGNNPAGVFFADAPINDDASNTLSNFDIEGTLILRGAGNWNIKGIVKITAVEQFPAILKFSDDPFSLTYIPYESIKPFLKEGSDMNETNHISGLIYSTGDVTLISDGVSRELVNGSIFAKNIKMSGNPQFLMRYNLRILTDSPPGFQLVERLNWWEVLIE</sequence>
<dbReference type="EMBL" id="DF820455">
    <property type="protein sequence ID" value="GAK49358.1"/>
    <property type="molecule type" value="Genomic_DNA"/>
</dbReference>
<dbReference type="AlphaFoldDB" id="A0A0S6VX32"/>
<dbReference type="Proteomes" id="UP000030700">
    <property type="component" value="Unassembled WGS sequence"/>
</dbReference>
<dbReference type="STRING" id="1499966.U14_00580"/>
<evidence type="ECO:0008006" key="3">
    <source>
        <dbReference type="Google" id="ProtNLM"/>
    </source>
</evidence>
<reference evidence="1" key="1">
    <citation type="journal article" date="2015" name="PeerJ">
        <title>First genomic representation of candidate bacterial phylum KSB3 points to enhanced environmental sensing as a trigger of wastewater bulking.</title>
        <authorList>
            <person name="Sekiguchi Y."/>
            <person name="Ohashi A."/>
            <person name="Parks D.H."/>
            <person name="Yamauchi T."/>
            <person name="Tyson G.W."/>
            <person name="Hugenholtz P."/>
        </authorList>
    </citation>
    <scope>NUCLEOTIDE SEQUENCE [LARGE SCALE GENOMIC DNA]</scope>
</reference>
<proteinExistence type="predicted"/>
<evidence type="ECO:0000313" key="2">
    <source>
        <dbReference type="Proteomes" id="UP000030700"/>
    </source>
</evidence>
<keyword evidence="2" id="KW-1185">Reference proteome</keyword>
<name>A0A0S6VX32_9BACT</name>